<name>A0A4Q7KLI3_9PSEU</name>
<evidence type="ECO:0000313" key="2">
    <source>
        <dbReference type="Proteomes" id="UP000294257"/>
    </source>
</evidence>
<comment type="caution">
    <text evidence="1">The sequence shown here is derived from an EMBL/GenBank/DDBJ whole genome shotgun (WGS) entry which is preliminary data.</text>
</comment>
<proteinExistence type="predicted"/>
<organism evidence="1 2">
    <name type="scientific">Herbihabitans rhizosphaerae</name>
    <dbReference type="NCBI Taxonomy" id="1872711"/>
    <lineage>
        <taxon>Bacteria</taxon>
        <taxon>Bacillati</taxon>
        <taxon>Actinomycetota</taxon>
        <taxon>Actinomycetes</taxon>
        <taxon>Pseudonocardiales</taxon>
        <taxon>Pseudonocardiaceae</taxon>
        <taxon>Herbihabitans</taxon>
    </lineage>
</organism>
<keyword evidence="2" id="KW-1185">Reference proteome</keyword>
<dbReference type="Proteomes" id="UP000294257">
    <property type="component" value="Unassembled WGS sequence"/>
</dbReference>
<evidence type="ECO:0000313" key="1">
    <source>
        <dbReference type="EMBL" id="RZS37126.1"/>
    </source>
</evidence>
<gene>
    <name evidence="1" type="ORF">EV193_106364</name>
</gene>
<accession>A0A4Q7KLI3</accession>
<protein>
    <recommendedName>
        <fullName evidence="3">WXG100 family type VII secretion target</fullName>
    </recommendedName>
</protein>
<reference evidence="1 2" key="1">
    <citation type="submission" date="2019-02" db="EMBL/GenBank/DDBJ databases">
        <title>Genomic Encyclopedia of Type Strains, Phase IV (KMG-IV): sequencing the most valuable type-strain genomes for metagenomic binning, comparative biology and taxonomic classification.</title>
        <authorList>
            <person name="Goeker M."/>
        </authorList>
    </citation>
    <scope>NUCLEOTIDE SEQUENCE [LARGE SCALE GENOMIC DNA]</scope>
    <source>
        <strain evidence="1 2">DSM 101727</strain>
    </source>
</reference>
<dbReference type="OrthoDB" id="3696569at2"/>
<dbReference type="RefSeq" id="WP_130345711.1">
    <property type="nucleotide sequence ID" value="NZ_SGWQ01000006.1"/>
</dbReference>
<evidence type="ECO:0008006" key="3">
    <source>
        <dbReference type="Google" id="ProtNLM"/>
    </source>
</evidence>
<dbReference type="AlphaFoldDB" id="A0A4Q7KLI3"/>
<sequence length="106" mass="11310">MGFEVDPQAVRGFAEVFNQAKVQVEQIEGTVADTAAKAPDFGNSWHAEGQEFEAGMKMLSQDLGRLAANFGNLHANLLQGTDVIVHADSAANQNVKAINMQLPGGR</sequence>
<dbReference type="EMBL" id="SGWQ01000006">
    <property type="protein sequence ID" value="RZS37126.1"/>
    <property type="molecule type" value="Genomic_DNA"/>
</dbReference>